<sequence length="266" mass="28113">MDAPLTIGMGSGRLAPIVLCAIRRRQRLQRCGGSGIADWGTGKYSGLGPCNISCSPRPPLHPTLHTTAPPTHPPAPVRFKNVQGGNQVDPAHTHRSIDNTPRLSGAYAVFSHNALGASSQFAPAAPTFSPAPAPARLPPRLPPAPSLQIHPNSPPAAPCDVYTLWIRIRASNSARGRRIFGCRGGGGNAQAAGQQINIESGFPIGPGRPPRTAQVPLIHHTGEALIKDLRPPLSQGQPYKVLPQLAPLGSQFYRPLPASKTIRLPI</sequence>
<dbReference type="Proteomes" id="UP000076532">
    <property type="component" value="Unassembled WGS sequence"/>
</dbReference>
<evidence type="ECO:0000313" key="2">
    <source>
        <dbReference type="Proteomes" id="UP000076532"/>
    </source>
</evidence>
<accession>A0A166CIC2</accession>
<proteinExistence type="predicted"/>
<reference evidence="1 2" key="1">
    <citation type="journal article" date="2016" name="Mol. Biol. Evol.">
        <title>Comparative Genomics of Early-Diverging Mushroom-Forming Fungi Provides Insights into the Origins of Lignocellulose Decay Capabilities.</title>
        <authorList>
            <person name="Nagy L.G."/>
            <person name="Riley R."/>
            <person name="Tritt A."/>
            <person name="Adam C."/>
            <person name="Daum C."/>
            <person name="Floudas D."/>
            <person name="Sun H."/>
            <person name="Yadav J.S."/>
            <person name="Pangilinan J."/>
            <person name="Larsson K.H."/>
            <person name="Matsuura K."/>
            <person name="Barry K."/>
            <person name="Labutti K."/>
            <person name="Kuo R."/>
            <person name="Ohm R.A."/>
            <person name="Bhattacharya S.S."/>
            <person name="Shirouzu T."/>
            <person name="Yoshinaga Y."/>
            <person name="Martin F.M."/>
            <person name="Grigoriev I.V."/>
            <person name="Hibbett D.S."/>
        </authorList>
    </citation>
    <scope>NUCLEOTIDE SEQUENCE [LARGE SCALE GENOMIC DNA]</scope>
    <source>
        <strain evidence="1 2">CBS 109695</strain>
    </source>
</reference>
<gene>
    <name evidence="1" type="ORF">FIBSPDRAFT_897232</name>
</gene>
<organism evidence="1 2">
    <name type="scientific">Athelia psychrophila</name>
    <dbReference type="NCBI Taxonomy" id="1759441"/>
    <lineage>
        <taxon>Eukaryota</taxon>
        <taxon>Fungi</taxon>
        <taxon>Dikarya</taxon>
        <taxon>Basidiomycota</taxon>
        <taxon>Agaricomycotina</taxon>
        <taxon>Agaricomycetes</taxon>
        <taxon>Agaricomycetidae</taxon>
        <taxon>Atheliales</taxon>
        <taxon>Atheliaceae</taxon>
        <taxon>Athelia</taxon>
    </lineage>
</organism>
<evidence type="ECO:0000313" key="1">
    <source>
        <dbReference type="EMBL" id="KZP13685.1"/>
    </source>
</evidence>
<name>A0A166CIC2_9AGAM</name>
<dbReference type="EMBL" id="KV417629">
    <property type="protein sequence ID" value="KZP13685.1"/>
    <property type="molecule type" value="Genomic_DNA"/>
</dbReference>
<dbReference type="AlphaFoldDB" id="A0A166CIC2"/>
<keyword evidence="2" id="KW-1185">Reference proteome</keyword>
<protein>
    <submittedName>
        <fullName evidence="1">Uncharacterized protein</fullName>
    </submittedName>
</protein>